<proteinExistence type="predicted"/>
<comment type="caution">
    <text evidence="2">The sequence shown here is derived from an EMBL/GenBank/DDBJ whole genome shotgun (WGS) entry which is preliminary data.</text>
</comment>
<reference evidence="3" key="1">
    <citation type="journal article" date="2019" name="Int. J. Syst. Evol. Microbiol.">
        <title>The Global Catalogue of Microorganisms (GCM) 10K type strain sequencing project: providing services to taxonomists for standard genome sequencing and annotation.</title>
        <authorList>
            <consortium name="The Broad Institute Genomics Platform"/>
            <consortium name="The Broad Institute Genome Sequencing Center for Infectious Disease"/>
            <person name="Wu L."/>
            <person name="Ma J."/>
        </authorList>
    </citation>
    <scope>NUCLEOTIDE SEQUENCE [LARGE SCALE GENOMIC DNA]</scope>
    <source>
        <strain evidence="3">JCM 9458</strain>
    </source>
</reference>
<feature type="signal peptide" evidence="1">
    <location>
        <begin position="1"/>
        <end position="27"/>
    </location>
</feature>
<dbReference type="RefSeq" id="WP_345727925.1">
    <property type="nucleotide sequence ID" value="NZ_BAAAYN010000013.1"/>
</dbReference>
<keyword evidence="3" id="KW-1185">Reference proteome</keyword>
<feature type="chain" id="PRO_5045551701" description="DUF1080 domain-containing protein" evidence="1">
    <location>
        <begin position="28"/>
        <end position="261"/>
    </location>
</feature>
<accession>A0ABP6SVX9</accession>
<gene>
    <name evidence="2" type="ORF">GCM10020369_21910</name>
</gene>
<evidence type="ECO:0000313" key="2">
    <source>
        <dbReference type="EMBL" id="GAA3386048.1"/>
    </source>
</evidence>
<evidence type="ECO:0000256" key="1">
    <source>
        <dbReference type="SAM" id="SignalP"/>
    </source>
</evidence>
<protein>
    <recommendedName>
        <fullName evidence="4">DUF1080 domain-containing protein</fullName>
    </recommendedName>
</protein>
<evidence type="ECO:0008006" key="4">
    <source>
        <dbReference type="Google" id="ProtNLM"/>
    </source>
</evidence>
<sequence>MRRIAVTVPLVLAALAVLFTGAVPASAATGQVLLAATFPKTTTAKLVTNEYAYRNPRRTDRVVSPTWEMTSGSLFALAGNAWTGKVDNGRPDATSAKATNSAVFRMRSRTSTYGDVSVTTGLAVSRLTTTASTPRQNWDGVHLWLRYRSEFSLYAVSVARRDGVVVIKKKCAGGPSNDGTYYTLRQVKGVPIPLGAWRTVAASARNNPNGTVTLTASVGGKVVTTATDAGIGCAAIRAAGRVGVRGDNTEFRFTKLTVTAL</sequence>
<dbReference type="EMBL" id="BAAAYN010000013">
    <property type="protein sequence ID" value="GAA3386048.1"/>
    <property type="molecule type" value="Genomic_DNA"/>
</dbReference>
<name>A0ABP6SVX9_9ACTN</name>
<keyword evidence="1" id="KW-0732">Signal</keyword>
<dbReference type="Proteomes" id="UP001501676">
    <property type="component" value="Unassembled WGS sequence"/>
</dbReference>
<evidence type="ECO:0000313" key="3">
    <source>
        <dbReference type="Proteomes" id="UP001501676"/>
    </source>
</evidence>
<organism evidence="2 3">
    <name type="scientific">Cryptosporangium minutisporangium</name>
    <dbReference type="NCBI Taxonomy" id="113569"/>
    <lineage>
        <taxon>Bacteria</taxon>
        <taxon>Bacillati</taxon>
        <taxon>Actinomycetota</taxon>
        <taxon>Actinomycetes</taxon>
        <taxon>Cryptosporangiales</taxon>
        <taxon>Cryptosporangiaceae</taxon>
        <taxon>Cryptosporangium</taxon>
    </lineage>
</organism>